<dbReference type="Pfam" id="PF22675">
    <property type="entry name" value="KH-I_KHDC4-BBP"/>
    <property type="match status" value="1"/>
</dbReference>
<dbReference type="EMBL" id="CASHTH010000927">
    <property type="protein sequence ID" value="CAI8009153.1"/>
    <property type="molecule type" value="Genomic_DNA"/>
</dbReference>
<dbReference type="PANTHER" id="PTHR11208:SF42">
    <property type="entry name" value="QUAKING RELATED 54B, ISOFORM E"/>
    <property type="match status" value="1"/>
</dbReference>
<evidence type="ECO:0000256" key="1">
    <source>
        <dbReference type="ARBA" id="ARBA00022884"/>
    </source>
</evidence>
<accession>A0AA35REB9</accession>
<feature type="region of interest" description="Disordered" evidence="2">
    <location>
        <begin position="332"/>
        <end position="356"/>
    </location>
</feature>
<keyword evidence="5" id="KW-1185">Reference proteome</keyword>
<dbReference type="Pfam" id="PF16274">
    <property type="entry name" value="Qua1"/>
    <property type="match status" value="1"/>
</dbReference>
<organism evidence="4 5">
    <name type="scientific">Geodia barretti</name>
    <name type="common">Barrett's horny sponge</name>
    <dbReference type="NCBI Taxonomy" id="519541"/>
    <lineage>
        <taxon>Eukaryota</taxon>
        <taxon>Metazoa</taxon>
        <taxon>Porifera</taxon>
        <taxon>Demospongiae</taxon>
        <taxon>Heteroscleromorpha</taxon>
        <taxon>Tetractinellida</taxon>
        <taxon>Astrophorina</taxon>
        <taxon>Geodiidae</taxon>
        <taxon>Geodia</taxon>
    </lineage>
</organism>
<dbReference type="SMART" id="SM00322">
    <property type="entry name" value="KH"/>
    <property type="match status" value="1"/>
</dbReference>
<sequence length="428" mass="44365">MDMTTQQILSGLTAGDQNASGGGGSGGLASFGSKEYWNTVKTDQVQQTPGGGGYGGPSELQEVIAEKEALDGSFKHASRLLDQEIERLQSPRGLGASGSQYGGMGDGGMLRSSEKIYIPPEDQRRFNLVGRLLGPKGLTLKRIQAETQTKMTILGRGSMRDKKREEELRESGDPAHSHLNDDLHVLIEVNGPFSEYKLMAGVAEVRKMLIPNVSFRFFSLIEGRRCGGPNGNEISVAGGTADVCKFHARPPEGDEGEGEGAEISVTLVAGVGVPREGGVGDEEGGGEEGELEVEEEEEEVGGGGGGGRGGMQGVTDMASYDHAPQVGYGDSQVTGGGAMGGATGSYDDQSYTSRGGPPLLAPPTGTQGGVASGGGYAASHDHYSNVGGGGGGGGGEDQYYHNYSESSEQILSLYLSLSLVLSLFSESN</sequence>
<feature type="region of interest" description="Disordered" evidence="2">
    <location>
        <begin position="1"/>
        <end position="27"/>
    </location>
</feature>
<keyword evidence="1" id="KW-0694">RNA-binding</keyword>
<dbReference type="GO" id="GO:0005634">
    <property type="term" value="C:nucleus"/>
    <property type="evidence" value="ECO:0007669"/>
    <property type="project" value="TreeGrafter"/>
</dbReference>
<dbReference type="GO" id="GO:0000381">
    <property type="term" value="P:regulation of alternative mRNA splicing, via spliceosome"/>
    <property type="evidence" value="ECO:0007669"/>
    <property type="project" value="TreeGrafter"/>
</dbReference>
<evidence type="ECO:0000256" key="2">
    <source>
        <dbReference type="SAM" id="MobiDB-lite"/>
    </source>
</evidence>
<feature type="region of interest" description="Disordered" evidence="2">
    <location>
        <begin position="158"/>
        <end position="177"/>
    </location>
</feature>
<dbReference type="InterPro" id="IPR004087">
    <property type="entry name" value="KH_dom"/>
</dbReference>
<reference evidence="4" key="1">
    <citation type="submission" date="2023-03" db="EMBL/GenBank/DDBJ databases">
        <authorList>
            <person name="Steffen K."/>
            <person name="Cardenas P."/>
        </authorList>
    </citation>
    <scope>NUCLEOTIDE SEQUENCE</scope>
</reference>
<dbReference type="InterPro" id="IPR036612">
    <property type="entry name" value="KH_dom_type_1_sf"/>
</dbReference>
<feature type="compositionally biased region" description="Gly residues" evidence="2">
    <location>
        <begin position="334"/>
        <end position="343"/>
    </location>
</feature>
<protein>
    <submittedName>
        <fullName evidence="4">KH domain-containing, RNA-binding, signal transduction-associated protein 3</fullName>
    </submittedName>
</protein>
<feature type="domain" description="K Homology" evidence="3">
    <location>
        <begin position="110"/>
        <end position="214"/>
    </location>
</feature>
<dbReference type="GO" id="GO:0003729">
    <property type="term" value="F:mRNA binding"/>
    <property type="evidence" value="ECO:0007669"/>
    <property type="project" value="TreeGrafter"/>
</dbReference>
<dbReference type="Proteomes" id="UP001174909">
    <property type="component" value="Unassembled WGS sequence"/>
</dbReference>
<comment type="caution">
    <text evidence="4">The sequence shown here is derived from an EMBL/GenBank/DDBJ whole genome shotgun (WGS) entry which is preliminary data.</text>
</comment>
<feature type="compositionally biased region" description="Polar residues" evidence="2">
    <location>
        <begin position="1"/>
        <end position="19"/>
    </location>
</feature>
<dbReference type="Gene3D" id="3.30.1370.10">
    <property type="entry name" value="K Homology domain, type 1"/>
    <property type="match status" value="1"/>
</dbReference>
<evidence type="ECO:0000259" key="3">
    <source>
        <dbReference type="SMART" id="SM00322"/>
    </source>
</evidence>
<dbReference type="InterPro" id="IPR032571">
    <property type="entry name" value="Qua1_dom"/>
</dbReference>
<dbReference type="SUPFAM" id="SSF54791">
    <property type="entry name" value="Eukaryotic type KH-domain (KH-domain type I)"/>
    <property type="match status" value="1"/>
</dbReference>
<dbReference type="InterPro" id="IPR055256">
    <property type="entry name" value="KH_1_KHDC4/BBP-like"/>
</dbReference>
<dbReference type="AlphaFoldDB" id="A0AA35REB9"/>
<gene>
    <name evidence="4" type="ORF">GBAR_LOCUS6197</name>
</gene>
<feature type="region of interest" description="Disordered" evidence="2">
    <location>
        <begin position="270"/>
        <end position="312"/>
    </location>
</feature>
<proteinExistence type="predicted"/>
<dbReference type="InterPro" id="IPR045071">
    <property type="entry name" value="BBP-like"/>
</dbReference>
<name>A0AA35REB9_GEOBA</name>
<feature type="compositionally biased region" description="Gly residues" evidence="2">
    <location>
        <begin position="301"/>
        <end position="312"/>
    </location>
</feature>
<dbReference type="CDD" id="cd22384">
    <property type="entry name" value="KH-I_KHDRBS"/>
    <property type="match status" value="1"/>
</dbReference>
<evidence type="ECO:0000313" key="5">
    <source>
        <dbReference type="Proteomes" id="UP001174909"/>
    </source>
</evidence>
<feature type="compositionally biased region" description="Acidic residues" evidence="2">
    <location>
        <begin position="279"/>
        <end position="300"/>
    </location>
</feature>
<dbReference type="PANTHER" id="PTHR11208">
    <property type="entry name" value="RNA-BINDING PROTEIN RELATED"/>
    <property type="match status" value="1"/>
</dbReference>
<evidence type="ECO:0000313" key="4">
    <source>
        <dbReference type="EMBL" id="CAI8009153.1"/>
    </source>
</evidence>